<evidence type="ECO:0000256" key="6">
    <source>
        <dbReference type="SAM" id="MobiDB-lite"/>
    </source>
</evidence>
<dbReference type="EMBL" id="JH431806">
    <property type="status" value="NOT_ANNOTATED_CDS"/>
    <property type="molecule type" value="Genomic_DNA"/>
</dbReference>
<dbReference type="PROSITE" id="PS01183">
    <property type="entry name" value="UBIE_1"/>
    <property type="match status" value="1"/>
</dbReference>
<dbReference type="eggNOG" id="KOG1540">
    <property type="taxonomic scope" value="Eukaryota"/>
</dbReference>
<organism evidence="7 8">
    <name type="scientific">Strigamia maritima</name>
    <name type="common">European centipede</name>
    <name type="synonym">Geophilus maritimus</name>
    <dbReference type="NCBI Taxonomy" id="126957"/>
    <lineage>
        <taxon>Eukaryota</taxon>
        <taxon>Metazoa</taxon>
        <taxon>Ecdysozoa</taxon>
        <taxon>Arthropoda</taxon>
        <taxon>Myriapoda</taxon>
        <taxon>Chilopoda</taxon>
        <taxon>Pleurostigmophora</taxon>
        <taxon>Geophilomorpha</taxon>
        <taxon>Linotaeniidae</taxon>
        <taxon>Strigamia</taxon>
    </lineage>
</organism>
<reference evidence="8" key="1">
    <citation type="submission" date="2011-05" db="EMBL/GenBank/DDBJ databases">
        <authorList>
            <person name="Richards S.R."/>
            <person name="Qu J."/>
            <person name="Jiang H."/>
            <person name="Jhangiani S.N."/>
            <person name="Agravi P."/>
            <person name="Goodspeed R."/>
            <person name="Gross S."/>
            <person name="Mandapat C."/>
            <person name="Jackson L."/>
            <person name="Mathew T."/>
            <person name="Pu L."/>
            <person name="Thornton R."/>
            <person name="Saada N."/>
            <person name="Wilczek-Boney K.B."/>
            <person name="Lee S."/>
            <person name="Kovar C."/>
            <person name="Wu Y."/>
            <person name="Scherer S.E."/>
            <person name="Worley K.C."/>
            <person name="Muzny D.M."/>
            <person name="Gibbs R."/>
        </authorList>
    </citation>
    <scope>NUCLEOTIDE SEQUENCE</scope>
    <source>
        <strain evidence="8">Brora</strain>
    </source>
</reference>
<dbReference type="InterPro" id="IPR029063">
    <property type="entry name" value="SAM-dependent_MTases_sf"/>
</dbReference>
<feature type="compositionally biased region" description="Low complexity" evidence="6">
    <location>
        <begin position="146"/>
        <end position="155"/>
    </location>
</feature>
<evidence type="ECO:0000256" key="3">
    <source>
        <dbReference type="ARBA" id="ARBA00022691"/>
    </source>
</evidence>
<dbReference type="AlphaFoldDB" id="T1J2K4"/>
<evidence type="ECO:0000256" key="5">
    <source>
        <dbReference type="HAMAP-Rule" id="MF_03191"/>
    </source>
</evidence>
<comment type="similarity">
    <text evidence="5">Belongs to the class I-like SAM-binding methyltransferase superfamily. MenG/UbiE family.</text>
</comment>
<dbReference type="UniPathway" id="UPA00232"/>
<dbReference type="EnsemblMetazoa" id="SMAR007799-RA">
    <property type="protein sequence ID" value="SMAR007799-PA"/>
    <property type="gene ID" value="SMAR007799"/>
</dbReference>
<comment type="function">
    <text evidence="5">Methyltransferase required for the conversion of 2-polyprenyl-6-methoxy-1,4-benzoquinol (DDMQH2) to 2-polyprenyl-3-methyl-6-methoxy-1,4-benzoquinol (DMQH2).</text>
</comment>
<dbReference type="PANTHER" id="PTHR43591">
    <property type="entry name" value="METHYLTRANSFERASE"/>
    <property type="match status" value="1"/>
</dbReference>
<evidence type="ECO:0000256" key="4">
    <source>
        <dbReference type="ARBA" id="ARBA00046387"/>
    </source>
</evidence>
<reference evidence="7" key="2">
    <citation type="submission" date="2015-02" db="UniProtKB">
        <authorList>
            <consortium name="EnsemblMetazoa"/>
        </authorList>
    </citation>
    <scope>IDENTIFICATION</scope>
</reference>
<keyword evidence="8" id="KW-1185">Reference proteome</keyword>
<dbReference type="NCBIfam" id="TIGR01934">
    <property type="entry name" value="MenG_MenH_UbiE"/>
    <property type="match status" value="1"/>
</dbReference>
<evidence type="ECO:0000256" key="2">
    <source>
        <dbReference type="ARBA" id="ARBA00022679"/>
    </source>
</evidence>
<dbReference type="Gene3D" id="3.40.50.150">
    <property type="entry name" value="Vaccinia Virus protein VP39"/>
    <property type="match status" value="1"/>
</dbReference>
<feature type="binding site" evidence="5">
    <location>
        <begin position="201"/>
        <end position="202"/>
    </location>
    <ligand>
        <name>S-adenosyl-L-methionine</name>
        <dbReference type="ChEBI" id="CHEBI:59789"/>
    </ligand>
</feature>
<protein>
    <recommendedName>
        <fullName evidence="5">2-methoxy-6-polyprenyl-1,4-benzoquinol methylase, mitochondrial</fullName>
        <ecNumber evidence="5">2.1.1.201</ecNumber>
    </recommendedName>
    <alternativeName>
        <fullName evidence="5">Ubiquinone biosynthesis methyltransferase COQ5</fullName>
    </alternativeName>
</protein>
<dbReference type="CDD" id="cd02440">
    <property type="entry name" value="AdoMet_MTases"/>
    <property type="match status" value="1"/>
</dbReference>
<keyword evidence="5" id="KW-0472">Membrane</keyword>
<dbReference type="PROSITE" id="PS01184">
    <property type="entry name" value="UBIE_2"/>
    <property type="match status" value="1"/>
</dbReference>
<dbReference type="Pfam" id="PF01209">
    <property type="entry name" value="Ubie_methyltran"/>
    <property type="match status" value="1"/>
</dbReference>
<dbReference type="PANTHER" id="PTHR43591:SF24">
    <property type="entry name" value="2-METHOXY-6-POLYPRENYL-1,4-BENZOQUINOL METHYLASE, MITOCHONDRIAL"/>
    <property type="match status" value="1"/>
</dbReference>
<dbReference type="HOGENOM" id="CLU_037990_0_1_1"/>
<dbReference type="HAMAP" id="MF_01813">
    <property type="entry name" value="MenG_UbiE_methyltr"/>
    <property type="match status" value="1"/>
</dbReference>
<evidence type="ECO:0000313" key="8">
    <source>
        <dbReference type="Proteomes" id="UP000014500"/>
    </source>
</evidence>
<dbReference type="InterPro" id="IPR023576">
    <property type="entry name" value="UbiE/COQ5_MeTrFase_CS"/>
</dbReference>
<feature type="binding site" evidence="5">
    <location>
        <position position="104"/>
    </location>
    <ligand>
        <name>S-adenosyl-L-methionine</name>
        <dbReference type="ChEBI" id="CHEBI:59789"/>
    </ligand>
</feature>
<dbReference type="Proteomes" id="UP000014500">
    <property type="component" value="Unassembled WGS sequence"/>
</dbReference>
<keyword evidence="5" id="KW-0496">Mitochondrion</keyword>
<dbReference type="STRING" id="126957.T1J2K4"/>
<keyword evidence="5" id="KW-0999">Mitochondrion inner membrane</keyword>
<feature type="region of interest" description="Disordered" evidence="6">
    <location>
        <begin position="141"/>
        <end position="160"/>
    </location>
</feature>
<keyword evidence="5" id="KW-0831">Ubiquinone biosynthesis</keyword>
<dbReference type="GO" id="GO:0032259">
    <property type="term" value="P:methylation"/>
    <property type="evidence" value="ECO:0007669"/>
    <property type="project" value="UniProtKB-KW"/>
</dbReference>
<comment type="catalytic activity">
    <reaction evidence="5">
        <text>a 2-methoxy-6-(all-trans-polyprenyl)benzene-1,4-diol + S-adenosyl-L-methionine = a 5-methoxy-2-methyl-3-(all-trans-polyprenyl)benzene-1,4-diol + S-adenosyl-L-homocysteine + H(+)</text>
        <dbReference type="Rhea" id="RHEA:28286"/>
        <dbReference type="Rhea" id="RHEA-COMP:10858"/>
        <dbReference type="Rhea" id="RHEA-COMP:10859"/>
        <dbReference type="ChEBI" id="CHEBI:15378"/>
        <dbReference type="ChEBI" id="CHEBI:57856"/>
        <dbReference type="ChEBI" id="CHEBI:59789"/>
        <dbReference type="ChEBI" id="CHEBI:84166"/>
        <dbReference type="ChEBI" id="CHEBI:84167"/>
        <dbReference type="EC" id="2.1.1.201"/>
    </reaction>
</comment>
<sequence>MSALRSFRLLKPKCFNKNNLACLLCDKNRTFRHSESQQTHFGFETVSEREKAEKVHAVFENVASNYDLMNDAMSLGIHRLWKDYFISCLAPSRGTQLLDVAGGTGDIAFRFLNYVNNAKNSDQNIDHDLSYMKKRNPLRLDVEEGSSSSSSSFTSSDDEENTLHSTHAVICDINEAMLDVGKVRAKSLGYDEKQLSWIQGDAEKLPFDDNSFDVYTIAYGIRNVVHLDNVDLYYHALSEAYRVLKRGGRFVCLEFSHVDNSILRRAYDLYSFQVIPVLGQILARDWKSYQYLVESIRQFPNQEEFKTMVESVGFTSVTCENLSFGISAIHSGFKM</sequence>
<proteinExistence type="inferred from homology"/>
<dbReference type="OMA" id="MNDVMSM"/>
<evidence type="ECO:0000313" key="7">
    <source>
        <dbReference type="EnsemblMetazoa" id="SMAR007799-PA"/>
    </source>
</evidence>
<feature type="binding site" evidence="5">
    <location>
        <position position="172"/>
    </location>
    <ligand>
        <name>S-adenosyl-L-methionine</name>
        <dbReference type="ChEBI" id="CHEBI:59789"/>
    </ligand>
</feature>
<keyword evidence="2 5" id="KW-0808">Transferase</keyword>
<keyword evidence="1 5" id="KW-0489">Methyltransferase</keyword>
<comment type="subunit">
    <text evidence="4">Component of a multi-subunit COQ enzyme complex, composed of at least COQ3, COQ4, COQ5, COQ6, COQ7 and COQ9. Interacts with PYURF; the interaction is direct, stabilizes COQ5 protein and associates PYURF with COQ enzyme complex.</text>
</comment>
<dbReference type="GO" id="GO:0031314">
    <property type="term" value="C:extrinsic component of mitochondrial inner membrane"/>
    <property type="evidence" value="ECO:0007669"/>
    <property type="project" value="UniProtKB-UniRule"/>
</dbReference>
<comment type="caution">
    <text evidence="5">Lacks conserved residue(s) required for the propagation of feature annotation.</text>
</comment>
<dbReference type="PhylomeDB" id="T1J2K4"/>
<comment type="subcellular location">
    <subcellularLocation>
        <location evidence="5">Mitochondrion inner membrane</location>
        <topology evidence="5">Peripheral membrane protein</topology>
        <orientation evidence="5">Matrix side</orientation>
    </subcellularLocation>
</comment>
<dbReference type="PROSITE" id="PS51608">
    <property type="entry name" value="SAM_MT_UBIE"/>
    <property type="match status" value="1"/>
</dbReference>
<comment type="pathway">
    <text evidence="5">Cofactor biosynthesis; ubiquinone biosynthesis.</text>
</comment>
<dbReference type="GO" id="GO:0008425">
    <property type="term" value="F:2-methoxy-6-polyprenyl-1,4-benzoquinol methyltransferase activity"/>
    <property type="evidence" value="ECO:0007669"/>
    <property type="project" value="UniProtKB-UniRule"/>
</dbReference>
<accession>T1J2K4</accession>
<evidence type="ECO:0000256" key="1">
    <source>
        <dbReference type="ARBA" id="ARBA00022603"/>
    </source>
</evidence>
<keyword evidence="3 5" id="KW-0949">S-adenosyl-L-methionine</keyword>
<dbReference type="InterPro" id="IPR004033">
    <property type="entry name" value="UbiE/COQ5_MeTrFase"/>
</dbReference>
<name>T1J2K4_STRMM</name>
<dbReference type="SUPFAM" id="SSF53335">
    <property type="entry name" value="S-adenosyl-L-methionine-dependent methyltransferases"/>
    <property type="match status" value="1"/>
</dbReference>
<dbReference type="EC" id="2.1.1.201" evidence="5"/>